<evidence type="ECO:0000313" key="2">
    <source>
        <dbReference type="Proteomes" id="UP001150924"/>
    </source>
</evidence>
<protein>
    <submittedName>
        <fullName evidence="1">Uncharacterized protein</fullName>
    </submittedName>
</protein>
<gene>
    <name evidence="1" type="ORF">OV079_01680</name>
</gene>
<keyword evidence="2" id="KW-1185">Reference proteome</keyword>
<reference evidence="1" key="1">
    <citation type="submission" date="2022-11" db="EMBL/GenBank/DDBJ databases">
        <title>Minimal conservation of predation-associated metabolite biosynthetic gene clusters underscores biosynthetic potential of Myxococcota including descriptions for ten novel species: Archangium lansinium sp. nov., Myxococcus landrumus sp. nov., Nannocystis bai.</title>
        <authorList>
            <person name="Ahearne A."/>
            <person name="Stevens C."/>
            <person name="Phillips K."/>
        </authorList>
    </citation>
    <scope>NUCLEOTIDE SEQUENCE</scope>
    <source>
        <strain evidence="1">Na p29</strain>
    </source>
</reference>
<dbReference type="Proteomes" id="UP001150924">
    <property type="component" value="Unassembled WGS sequence"/>
</dbReference>
<organism evidence="1 2">
    <name type="scientific">Nannocystis pusilla</name>
    <dbReference type="NCBI Taxonomy" id="889268"/>
    <lineage>
        <taxon>Bacteria</taxon>
        <taxon>Pseudomonadati</taxon>
        <taxon>Myxococcota</taxon>
        <taxon>Polyangia</taxon>
        <taxon>Nannocystales</taxon>
        <taxon>Nannocystaceae</taxon>
        <taxon>Nannocystis</taxon>
    </lineage>
</organism>
<comment type="caution">
    <text evidence="1">The sequence shown here is derived from an EMBL/GenBank/DDBJ whole genome shotgun (WGS) entry which is preliminary data.</text>
</comment>
<sequence>MSIDFTLLCTQSPERFLRKRTEWLKWSARGRSGSFGGMSLEWAELEDTDPLPEPEWAERVVAVIRANGRLSDDTYDDFDSWTRALADATHGAVYSHPSGRFTHIWADADPKRTASRARKLLDAGDFAGLAAWIRELVAAQRRAVNAAGSQLHRIGEVAIPVLGRRVAAGDAASAPAIVALHDVLGGRPDPGPFDALVLAAAALPGLAGDRPIQTKAAALEERRLRAEAAAAPLPADLPALQRLLDDALGGDPAALARLDRFTGYELDDSDIRQKLVIALAKSGRELPISLSCRLIEHIYHVPELQSPAKRKAFAARGSLARQIAERLAERERRTEDDRRARTRQIAERTVEYDALYGRDRKRPRLPDDLVALIRRGQLDAALAAYRERFPALAAQAAQAIEDARAYFAPDAAPLE</sequence>
<accession>A0A9X3EJD0</accession>
<dbReference type="AlphaFoldDB" id="A0A9X3EJD0"/>
<evidence type="ECO:0000313" key="1">
    <source>
        <dbReference type="EMBL" id="MCY1004299.1"/>
    </source>
</evidence>
<proteinExistence type="predicted"/>
<dbReference type="RefSeq" id="WP_267765840.1">
    <property type="nucleotide sequence ID" value="NZ_JAPNKE010000002.1"/>
</dbReference>
<name>A0A9X3EJD0_9BACT</name>
<dbReference type="EMBL" id="JAPNKE010000002">
    <property type="protein sequence ID" value="MCY1004299.1"/>
    <property type="molecule type" value="Genomic_DNA"/>
</dbReference>